<dbReference type="PANTHER" id="PTHR33990">
    <property type="entry name" value="PROTEIN YJDN-RELATED"/>
    <property type="match status" value="1"/>
</dbReference>
<dbReference type="RefSeq" id="WP_146511111.1">
    <property type="nucleotide sequence ID" value="NZ_SIHI01000015.1"/>
</dbReference>
<proteinExistence type="predicted"/>
<accession>A0A5C5WH60</accession>
<evidence type="ECO:0000313" key="2">
    <source>
        <dbReference type="EMBL" id="TWT49990.1"/>
    </source>
</evidence>
<dbReference type="InterPro" id="IPR009725">
    <property type="entry name" value="3_dmu_93_MTrfase"/>
</dbReference>
<dbReference type="GO" id="GO:0032259">
    <property type="term" value="P:methylation"/>
    <property type="evidence" value="ECO:0007669"/>
    <property type="project" value="UniProtKB-KW"/>
</dbReference>
<gene>
    <name evidence="2" type="ORF">KOR42_36740</name>
</gene>
<feature type="domain" description="PhnB-like" evidence="1">
    <location>
        <begin position="5"/>
        <end position="114"/>
    </location>
</feature>
<dbReference type="OrthoDB" id="9806473at2"/>
<dbReference type="PIRSF" id="PIRSF021700">
    <property type="entry name" value="3_dmu_93_MTrfase"/>
    <property type="match status" value="1"/>
</dbReference>
<dbReference type="AlphaFoldDB" id="A0A5C5WH60"/>
<name>A0A5C5WH60_9PLAN</name>
<dbReference type="GO" id="GO:0008168">
    <property type="term" value="F:methyltransferase activity"/>
    <property type="evidence" value="ECO:0007669"/>
    <property type="project" value="UniProtKB-KW"/>
</dbReference>
<dbReference type="InterPro" id="IPR028973">
    <property type="entry name" value="PhnB-like"/>
</dbReference>
<organism evidence="2 3">
    <name type="scientific">Thalassoglobus neptunius</name>
    <dbReference type="NCBI Taxonomy" id="1938619"/>
    <lineage>
        <taxon>Bacteria</taxon>
        <taxon>Pseudomonadati</taxon>
        <taxon>Planctomycetota</taxon>
        <taxon>Planctomycetia</taxon>
        <taxon>Planctomycetales</taxon>
        <taxon>Planctomycetaceae</taxon>
        <taxon>Thalassoglobus</taxon>
    </lineage>
</organism>
<comment type="caution">
    <text evidence="2">The sequence shown here is derived from an EMBL/GenBank/DDBJ whole genome shotgun (WGS) entry which is preliminary data.</text>
</comment>
<dbReference type="Pfam" id="PF06983">
    <property type="entry name" value="3-dmu-9_3-mt"/>
    <property type="match status" value="1"/>
</dbReference>
<keyword evidence="2" id="KW-0808">Transferase</keyword>
<evidence type="ECO:0000259" key="1">
    <source>
        <dbReference type="Pfam" id="PF06983"/>
    </source>
</evidence>
<keyword evidence="2" id="KW-0489">Methyltransferase</keyword>
<keyword evidence="3" id="KW-1185">Reference proteome</keyword>
<reference evidence="2 3" key="1">
    <citation type="submission" date="2019-02" db="EMBL/GenBank/DDBJ databases">
        <title>Deep-cultivation of Planctomycetes and their phenomic and genomic characterization uncovers novel biology.</title>
        <authorList>
            <person name="Wiegand S."/>
            <person name="Jogler M."/>
            <person name="Boedeker C."/>
            <person name="Pinto D."/>
            <person name="Vollmers J."/>
            <person name="Rivas-Marin E."/>
            <person name="Kohn T."/>
            <person name="Peeters S.H."/>
            <person name="Heuer A."/>
            <person name="Rast P."/>
            <person name="Oberbeckmann S."/>
            <person name="Bunk B."/>
            <person name="Jeske O."/>
            <person name="Meyerdierks A."/>
            <person name="Storesund J.E."/>
            <person name="Kallscheuer N."/>
            <person name="Luecker S."/>
            <person name="Lage O.M."/>
            <person name="Pohl T."/>
            <person name="Merkel B.J."/>
            <person name="Hornburger P."/>
            <person name="Mueller R.-W."/>
            <person name="Bruemmer F."/>
            <person name="Labrenz M."/>
            <person name="Spormann A.M."/>
            <person name="Op Den Camp H."/>
            <person name="Overmann J."/>
            <person name="Amann R."/>
            <person name="Jetten M.S.M."/>
            <person name="Mascher T."/>
            <person name="Medema M.H."/>
            <person name="Devos D.P."/>
            <person name="Kaster A.-K."/>
            <person name="Ovreas L."/>
            <person name="Rohde M."/>
            <person name="Galperin M.Y."/>
            <person name="Jogler C."/>
        </authorList>
    </citation>
    <scope>NUCLEOTIDE SEQUENCE [LARGE SCALE GENOMIC DNA]</scope>
    <source>
        <strain evidence="2 3">KOR42</strain>
    </source>
</reference>
<dbReference type="CDD" id="cd06588">
    <property type="entry name" value="PhnB_like"/>
    <property type="match status" value="1"/>
</dbReference>
<sequence>MQFEQKITPFLSFESEAEDAANFYVSVFPDSEILRVLKNPMNGAVMTVEFRLADLTFVALNVGQKWEYTNSISLAIRCESQDEIDHYWEKFLDGGKEMACGWLTDRYGVAWQVVPAPMGEYLGDPDTERATRVMNAMMTMIKLDFAALKNAYENEDE</sequence>
<protein>
    <submittedName>
        <fullName evidence="2">3-demethylubiquinone-9 3-methyltransferase</fullName>
    </submittedName>
</protein>
<evidence type="ECO:0000313" key="3">
    <source>
        <dbReference type="Proteomes" id="UP000317243"/>
    </source>
</evidence>
<dbReference type="InterPro" id="IPR029068">
    <property type="entry name" value="Glyas_Bleomycin-R_OHBP_Dase"/>
</dbReference>
<dbReference type="EMBL" id="SIHI01000015">
    <property type="protein sequence ID" value="TWT49990.1"/>
    <property type="molecule type" value="Genomic_DNA"/>
</dbReference>
<keyword evidence="2" id="KW-0830">Ubiquinone</keyword>
<dbReference type="SUPFAM" id="SSF54593">
    <property type="entry name" value="Glyoxalase/Bleomycin resistance protein/Dihydroxybiphenyl dioxygenase"/>
    <property type="match status" value="1"/>
</dbReference>
<dbReference type="Gene3D" id="3.10.180.10">
    <property type="entry name" value="2,3-Dihydroxybiphenyl 1,2-Dioxygenase, domain 1"/>
    <property type="match status" value="1"/>
</dbReference>
<dbReference type="Proteomes" id="UP000317243">
    <property type="component" value="Unassembled WGS sequence"/>
</dbReference>